<feature type="compositionally biased region" description="Polar residues" evidence="1">
    <location>
        <begin position="53"/>
        <end position="66"/>
    </location>
</feature>
<comment type="caution">
    <text evidence="2">The sequence shown here is derived from an EMBL/GenBank/DDBJ whole genome shotgun (WGS) entry which is preliminary data.</text>
</comment>
<accession>A0A9P8CRL8</accession>
<dbReference type="Proteomes" id="UP000887229">
    <property type="component" value="Unassembled WGS sequence"/>
</dbReference>
<keyword evidence="3" id="KW-1185">Reference proteome</keyword>
<gene>
    <name evidence="2" type="ORF">F5Z01DRAFT_672436</name>
</gene>
<dbReference type="GeneID" id="70295714"/>
<dbReference type="EMBL" id="MU251248">
    <property type="protein sequence ID" value="KAG9256452.1"/>
    <property type="molecule type" value="Genomic_DNA"/>
</dbReference>
<evidence type="ECO:0000313" key="2">
    <source>
        <dbReference type="EMBL" id="KAG9256452.1"/>
    </source>
</evidence>
<proteinExistence type="predicted"/>
<dbReference type="AlphaFoldDB" id="A0A9P8CRL8"/>
<sequence>MAMDALRHIIGNVPHWLNRLEELSSQIEKRQLELAAIATSTEPKPPGPRSLRNKGSTESLKPTNDGPSMIPDTETASPAPRRPMSGGPQDVTQLPPEGPVDTAAAGLPSGRIGDGATAKKRQRSASTFAVDDVPQVFRTRKMIIVYYDSYVQRFFDDLVRFISSSRNMMRKAKMAARVAQIKKMAEMDMSQTDGRDDDGESLPSLRYLSSRRMRPGRAGPGPLGGEEQPDAYSHLDKGLEFIQCTCEHGAHQFLRDADCKDEIAKIGTKLRDVLDMAQKEMDRVLAEEPELARETSEADKTKSCRPISVRRELSAQHKEVLVTSENASSKPDAATSARSQSSFIEPATKPLATDELEPDEGIDVELEMPKLQYRSTRHLRAPRAHYVPNCT</sequence>
<feature type="region of interest" description="Disordered" evidence="1">
    <location>
        <begin position="321"/>
        <end position="362"/>
    </location>
</feature>
<protein>
    <submittedName>
        <fullName evidence="2">Uncharacterized protein</fullName>
    </submittedName>
</protein>
<feature type="region of interest" description="Disordered" evidence="1">
    <location>
        <begin position="38"/>
        <end position="125"/>
    </location>
</feature>
<organism evidence="2 3">
    <name type="scientific">Emericellopsis atlantica</name>
    <dbReference type="NCBI Taxonomy" id="2614577"/>
    <lineage>
        <taxon>Eukaryota</taxon>
        <taxon>Fungi</taxon>
        <taxon>Dikarya</taxon>
        <taxon>Ascomycota</taxon>
        <taxon>Pezizomycotina</taxon>
        <taxon>Sordariomycetes</taxon>
        <taxon>Hypocreomycetidae</taxon>
        <taxon>Hypocreales</taxon>
        <taxon>Bionectriaceae</taxon>
        <taxon>Emericellopsis</taxon>
    </lineage>
</organism>
<evidence type="ECO:0000256" key="1">
    <source>
        <dbReference type="SAM" id="MobiDB-lite"/>
    </source>
</evidence>
<feature type="region of interest" description="Disordered" evidence="1">
    <location>
        <begin position="188"/>
        <end position="228"/>
    </location>
</feature>
<dbReference type="OrthoDB" id="3886346at2759"/>
<reference evidence="2" key="1">
    <citation type="journal article" date="2021" name="IMA Fungus">
        <title>Genomic characterization of three marine fungi, including Emericellopsis atlantica sp. nov. with signatures of a generalist lifestyle and marine biomass degradation.</title>
        <authorList>
            <person name="Hagestad O.C."/>
            <person name="Hou L."/>
            <person name="Andersen J.H."/>
            <person name="Hansen E.H."/>
            <person name="Altermark B."/>
            <person name="Li C."/>
            <person name="Kuhnert E."/>
            <person name="Cox R.J."/>
            <person name="Crous P.W."/>
            <person name="Spatafora J.W."/>
            <person name="Lail K."/>
            <person name="Amirebrahimi M."/>
            <person name="Lipzen A."/>
            <person name="Pangilinan J."/>
            <person name="Andreopoulos W."/>
            <person name="Hayes R.D."/>
            <person name="Ng V."/>
            <person name="Grigoriev I.V."/>
            <person name="Jackson S.A."/>
            <person name="Sutton T.D.S."/>
            <person name="Dobson A.D.W."/>
            <person name="Rama T."/>
        </authorList>
    </citation>
    <scope>NUCLEOTIDE SEQUENCE</scope>
    <source>
        <strain evidence="2">TS7</strain>
    </source>
</reference>
<dbReference type="RefSeq" id="XP_046120376.1">
    <property type="nucleotide sequence ID" value="XM_046264811.1"/>
</dbReference>
<evidence type="ECO:0000313" key="3">
    <source>
        <dbReference type="Proteomes" id="UP000887229"/>
    </source>
</evidence>
<name>A0A9P8CRL8_9HYPO</name>